<dbReference type="GO" id="GO:0004435">
    <property type="term" value="F:phosphatidylinositol-4,5-bisphosphate phospholipase C activity"/>
    <property type="evidence" value="ECO:0007669"/>
    <property type="project" value="UniProtKB-EC"/>
</dbReference>
<dbReference type="AlphaFoldDB" id="A0A0N4XAT3"/>
<protein>
    <recommendedName>
        <fullName evidence="1">Phosphoinositide phospholipase C</fullName>
        <ecNumber evidence="1">3.1.4.11</ecNumber>
    </recommendedName>
</protein>
<evidence type="ECO:0000256" key="1">
    <source>
        <dbReference type="RuleBase" id="RU361133"/>
    </source>
</evidence>
<dbReference type="InterPro" id="IPR017946">
    <property type="entry name" value="PLC-like_Pdiesterase_TIM-brl"/>
</dbReference>
<reference evidence="3 4" key="2">
    <citation type="submission" date="2018-11" db="EMBL/GenBank/DDBJ databases">
        <authorList>
            <consortium name="Pathogen Informatics"/>
        </authorList>
    </citation>
    <scope>NUCLEOTIDE SEQUENCE [LARGE SCALE GENOMIC DNA]</scope>
    <source>
        <strain evidence="3 4">MHpl1</strain>
    </source>
</reference>
<dbReference type="EC" id="3.1.4.11" evidence="1"/>
<dbReference type="Pfam" id="PF00387">
    <property type="entry name" value="PI-PLC-Y"/>
    <property type="match status" value="1"/>
</dbReference>
<dbReference type="GO" id="GO:0007214">
    <property type="term" value="P:gamma-aminobutyric acid signaling pathway"/>
    <property type="evidence" value="ECO:0007669"/>
    <property type="project" value="TreeGrafter"/>
</dbReference>
<dbReference type="GO" id="GO:0051209">
    <property type="term" value="P:release of sequestered calcium ion into cytosol"/>
    <property type="evidence" value="ECO:0007669"/>
    <property type="project" value="TreeGrafter"/>
</dbReference>
<feature type="domain" description="PI-PLC Y-box" evidence="2">
    <location>
        <begin position="186"/>
        <end position="275"/>
    </location>
</feature>
<dbReference type="OMA" id="TSEFCEN"/>
<dbReference type="Pfam" id="PF00388">
    <property type="entry name" value="PI-PLC-X"/>
    <property type="match status" value="1"/>
</dbReference>
<dbReference type="CDD" id="cd08558">
    <property type="entry name" value="PI-PLCc_eukaryota"/>
    <property type="match status" value="1"/>
</dbReference>
<gene>
    <name evidence="3" type="ORF">HPLM_LOCUS21467</name>
</gene>
<dbReference type="PANTHER" id="PTHR10336:SF196">
    <property type="entry name" value="PHOSPHOINOSITIDE PHOSPHOLIPASE C"/>
    <property type="match status" value="1"/>
</dbReference>
<sequence>MKQPFSKYFIAASNKTYLVEDQQGAVSVDGLSSALKRNCRLVEIDIFDPSEAKGETEPMIQNGMVAISKMPLSQALKVIRETAFERTRYPLLLRLCVHCSEDWQKVAAKLIVTHLGTKGKRLCCSAESGEVSEDDHGIASCSRRKSQRIRLCRELSDLVPPFLQVKSLHDLMATAPNSSTMNPRNHVAVLSETTALRLTHTYAQEFSQMSRNYVVSVGPNPSRSDSSNLNPQEFWNHGIQLVGLNYQTPGLMIDLQEGRFSENGGCGYVLKPAIMNEDLFVAGEKPPTTPQVGL</sequence>
<evidence type="ECO:0000313" key="5">
    <source>
        <dbReference type="WBParaSite" id="HPLM_0002147801-mRNA-1"/>
    </source>
</evidence>
<dbReference type="InterPro" id="IPR001192">
    <property type="entry name" value="PI-PLC_fam"/>
</dbReference>
<evidence type="ECO:0000259" key="2">
    <source>
        <dbReference type="PROSITE" id="PS50008"/>
    </source>
</evidence>
<dbReference type="OrthoDB" id="269822at2759"/>
<organism evidence="5">
    <name type="scientific">Haemonchus placei</name>
    <name type="common">Barber's pole worm</name>
    <dbReference type="NCBI Taxonomy" id="6290"/>
    <lineage>
        <taxon>Eukaryota</taxon>
        <taxon>Metazoa</taxon>
        <taxon>Ecdysozoa</taxon>
        <taxon>Nematoda</taxon>
        <taxon>Chromadorea</taxon>
        <taxon>Rhabditida</taxon>
        <taxon>Rhabditina</taxon>
        <taxon>Rhabditomorpha</taxon>
        <taxon>Strongyloidea</taxon>
        <taxon>Trichostrongylidae</taxon>
        <taxon>Haemonchus</taxon>
    </lineage>
</organism>
<dbReference type="PROSITE" id="PS50007">
    <property type="entry name" value="PIPLC_X_DOMAIN"/>
    <property type="match status" value="1"/>
</dbReference>
<keyword evidence="4" id="KW-1185">Reference proteome</keyword>
<dbReference type="PRINTS" id="PR00390">
    <property type="entry name" value="PHPHLIPASEC"/>
</dbReference>
<dbReference type="GO" id="GO:0016042">
    <property type="term" value="P:lipid catabolic process"/>
    <property type="evidence" value="ECO:0007669"/>
    <property type="project" value="UniProtKB-KW"/>
</dbReference>
<keyword evidence="1" id="KW-0442">Lipid degradation</keyword>
<dbReference type="WBParaSite" id="HPLM_0002147801-mRNA-1">
    <property type="protein sequence ID" value="HPLM_0002147801-mRNA-1"/>
    <property type="gene ID" value="HPLM_0002147801"/>
</dbReference>
<dbReference type="STRING" id="6290.A0A0N4XAT3"/>
<dbReference type="GO" id="GO:0048015">
    <property type="term" value="P:phosphatidylinositol-mediated signaling"/>
    <property type="evidence" value="ECO:0007669"/>
    <property type="project" value="TreeGrafter"/>
</dbReference>
<dbReference type="GO" id="GO:0046488">
    <property type="term" value="P:phosphatidylinositol metabolic process"/>
    <property type="evidence" value="ECO:0007669"/>
    <property type="project" value="TreeGrafter"/>
</dbReference>
<keyword evidence="1" id="KW-0378">Hydrolase</keyword>
<dbReference type="SUPFAM" id="SSF51695">
    <property type="entry name" value="PLC-like phosphodiesterases"/>
    <property type="match status" value="1"/>
</dbReference>
<dbReference type="SMART" id="SM00148">
    <property type="entry name" value="PLCXc"/>
    <property type="match status" value="1"/>
</dbReference>
<reference evidence="5" key="1">
    <citation type="submission" date="2017-02" db="UniProtKB">
        <authorList>
            <consortium name="WormBaseParasite"/>
        </authorList>
    </citation>
    <scope>IDENTIFICATION</scope>
</reference>
<evidence type="ECO:0000313" key="4">
    <source>
        <dbReference type="Proteomes" id="UP000268014"/>
    </source>
</evidence>
<name>A0A0N4XAT3_HAEPC</name>
<dbReference type="InterPro" id="IPR001711">
    <property type="entry name" value="PLipase_C_Pinositol-sp_Y"/>
</dbReference>
<dbReference type="PROSITE" id="PS50008">
    <property type="entry name" value="PIPLC_Y_DOMAIN"/>
    <property type="match status" value="1"/>
</dbReference>
<keyword evidence="1" id="KW-0443">Lipid metabolism</keyword>
<dbReference type="InterPro" id="IPR000909">
    <property type="entry name" value="PLipase_C_PInositol-sp_X_dom"/>
</dbReference>
<proteinExistence type="predicted"/>
<evidence type="ECO:0000313" key="3">
    <source>
        <dbReference type="EMBL" id="VDO90138.1"/>
    </source>
</evidence>
<dbReference type="GO" id="GO:0032228">
    <property type="term" value="P:regulation of synaptic transmission, GABAergic"/>
    <property type="evidence" value="ECO:0007669"/>
    <property type="project" value="TreeGrafter"/>
</dbReference>
<dbReference type="Gene3D" id="3.20.20.190">
    <property type="entry name" value="Phosphatidylinositol (PI) phosphodiesterase"/>
    <property type="match status" value="1"/>
</dbReference>
<dbReference type="EMBL" id="UZAF01023475">
    <property type="protein sequence ID" value="VDO90138.1"/>
    <property type="molecule type" value="Genomic_DNA"/>
</dbReference>
<dbReference type="SMART" id="SM00149">
    <property type="entry name" value="PLCYc"/>
    <property type="match status" value="1"/>
</dbReference>
<dbReference type="PANTHER" id="PTHR10336">
    <property type="entry name" value="PHOSPHOINOSITIDE-SPECIFIC PHOSPHOLIPASE C FAMILY PROTEIN"/>
    <property type="match status" value="1"/>
</dbReference>
<comment type="catalytic activity">
    <reaction evidence="1">
        <text>a 1,2-diacyl-sn-glycero-3-phospho-(1D-myo-inositol-4,5-bisphosphate) + H2O = 1D-myo-inositol 1,4,5-trisphosphate + a 1,2-diacyl-sn-glycerol + H(+)</text>
        <dbReference type="Rhea" id="RHEA:33179"/>
        <dbReference type="ChEBI" id="CHEBI:15377"/>
        <dbReference type="ChEBI" id="CHEBI:15378"/>
        <dbReference type="ChEBI" id="CHEBI:17815"/>
        <dbReference type="ChEBI" id="CHEBI:58456"/>
        <dbReference type="ChEBI" id="CHEBI:203600"/>
        <dbReference type="EC" id="3.1.4.11"/>
    </reaction>
</comment>
<accession>A0A0N4XAT3</accession>
<dbReference type="Proteomes" id="UP000268014">
    <property type="component" value="Unassembled WGS sequence"/>
</dbReference>